<dbReference type="AlphaFoldDB" id="B1Y4J8"/>
<sequence length="153" mass="16093">MRPTPPDSPASSSTSSSRTALIAVVGAPGSGQDRLVAALRAALSDPGVTVSDDNALVLASPRPISLCLLMRSATPGDGVEAQLRLALLQRGQGFSVLSGPPEARLDAALAAWRAHRRERSAGPQPPGRWRHPCGRCGDGDCERRLFDSLPRPR</sequence>
<gene>
    <name evidence="2" type="ordered locus">Lcho_1168</name>
</gene>
<dbReference type="RefSeq" id="WP_012346199.1">
    <property type="nucleotide sequence ID" value="NC_010524.1"/>
</dbReference>
<accession>B1Y4J8</accession>
<feature type="region of interest" description="Disordered" evidence="1">
    <location>
        <begin position="116"/>
        <end position="135"/>
    </location>
</feature>
<organism evidence="2 3">
    <name type="scientific">Leptothrix cholodnii (strain ATCC 51168 / LMG 8142 / SP-6)</name>
    <name type="common">Leptothrix discophora (strain SP-6)</name>
    <dbReference type="NCBI Taxonomy" id="395495"/>
    <lineage>
        <taxon>Bacteria</taxon>
        <taxon>Pseudomonadati</taxon>
        <taxon>Pseudomonadota</taxon>
        <taxon>Betaproteobacteria</taxon>
        <taxon>Burkholderiales</taxon>
        <taxon>Sphaerotilaceae</taxon>
        <taxon>Leptothrix</taxon>
    </lineage>
</organism>
<dbReference type="Proteomes" id="UP000001693">
    <property type="component" value="Chromosome"/>
</dbReference>
<dbReference type="HOGENOM" id="CLU_1665619_0_0_4"/>
<reference evidence="2 3" key="1">
    <citation type="submission" date="2008-03" db="EMBL/GenBank/DDBJ databases">
        <title>Complete sequence of Leptothrix cholodnii SP-6.</title>
        <authorList>
            <consortium name="US DOE Joint Genome Institute"/>
            <person name="Copeland A."/>
            <person name="Lucas S."/>
            <person name="Lapidus A."/>
            <person name="Glavina del Rio T."/>
            <person name="Dalin E."/>
            <person name="Tice H."/>
            <person name="Bruce D."/>
            <person name="Goodwin L."/>
            <person name="Pitluck S."/>
            <person name="Chertkov O."/>
            <person name="Brettin T."/>
            <person name="Detter J.C."/>
            <person name="Han C."/>
            <person name="Kuske C.R."/>
            <person name="Schmutz J."/>
            <person name="Larimer F."/>
            <person name="Land M."/>
            <person name="Hauser L."/>
            <person name="Kyrpides N."/>
            <person name="Lykidis A."/>
            <person name="Emerson D."/>
            <person name="Richardson P."/>
        </authorList>
    </citation>
    <scope>NUCLEOTIDE SEQUENCE [LARGE SCALE GENOMIC DNA]</scope>
    <source>
        <strain evidence="3">ATCC 51168 / LMG 8142 / SP-6</strain>
    </source>
</reference>
<dbReference type="KEGG" id="lch:Lcho_1168"/>
<proteinExistence type="predicted"/>
<dbReference type="STRING" id="395495.Lcho_1168"/>
<protein>
    <submittedName>
        <fullName evidence="2">Uncharacterized protein</fullName>
    </submittedName>
</protein>
<name>B1Y4J8_LEPCP</name>
<evidence type="ECO:0000313" key="3">
    <source>
        <dbReference type="Proteomes" id="UP000001693"/>
    </source>
</evidence>
<evidence type="ECO:0000313" key="2">
    <source>
        <dbReference type="EMBL" id="ACB33437.1"/>
    </source>
</evidence>
<keyword evidence="3" id="KW-1185">Reference proteome</keyword>
<evidence type="ECO:0000256" key="1">
    <source>
        <dbReference type="SAM" id="MobiDB-lite"/>
    </source>
</evidence>
<dbReference type="EMBL" id="CP001013">
    <property type="protein sequence ID" value="ACB33437.1"/>
    <property type="molecule type" value="Genomic_DNA"/>
</dbReference>
<dbReference type="OrthoDB" id="9151999at2"/>